<evidence type="ECO:0000256" key="1">
    <source>
        <dbReference type="SAM" id="MobiDB-lite"/>
    </source>
</evidence>
<feature type="region of interest" description="Disordered" evidence="1">
    <location>
        <begin position="494"/>
        <end position="586"/>
    </location>
</feature>
<feature type="compositionally biased region" description="Polar residues" evidence="1">
    <location>
        <begin position="531"/>
        <end position="544"/>
    </location>
</feature>
<evidence type="ECO:0008006" key="4">
    <source>
        <dbReference type="Google" id="ProtNLM"/>
    </source>
</evidence>
<feature type="compositionally biased region" description="Basic and acidic residues" evidence="1">
    <location>
        <begin position="518"/>
        <end position="530"/>
    </location>
</feature>
<dbReference type="EMBL" id="FN653038">
    <property type="protein sequence ID" value="CBY24124.1"/>
    <property type="molecule type" value="Genomic_DNA"/>
</dbReference>
<dbReference type="Proteomes" id="UP000001307">
    <property type="component" value="Unassembled WGS sequence"/>
</dbReference>
<name>E4XD89_OIKDI</name>
<protein>
    <recommendedName>
        <fullName evidence="4">Pre-rRNA-processing protein RIX1 N-terminal domain-containing protein</fullName>
    </recommendedName>
</protein>
<evidence type="ECO:0000313" key="3">
    <source>
        <dbReference type="Proteomes" id="UP000001307"/>
    </source>
</evidence>
<organism evidence="2">
    <name type="scientific">Oikopleura dioica</name>
    <name type="common">Tunicate</name>
    <dbReference type="NCBI Taxonomy" id="34765"/>
    <lineage>
        <taxon>Eukaryota</taxon>
        <taxon>Metazoa</taxon>
        <taxon>Chordata</taxon>
        <taxon>Tunicata</taxon>
        <taxon>Appendicularia</taxon>
        <taxon>Copelata</taxon>
        <taxon>Oikopleuridae</taxon>
        <taxon>Oikopleura</taxon>
    </lineage>
</organism>
<dbReference type="AlphaFoldDB" id="E4XD89"/>
<accession>E4XD89</accession>
<dbReference type="InParanoid" id="E4XD89"/>
<keyword evidence="3" id="KW-1185">Reference proteome</keyword>
<feature type="compositionally biased region" description="Acidic residues" evidence="1">
    <location>
        <begin position="573"/>
        <end position="586"/>
    </location>
</feature>
<dbReference type="OrthoDB" id="10454930at2759"/>
<evidence type="ECO:0000313" key="2">
    <source>
        <dbReference type="EMBL" id="CBY24124.1"/>
    </source>
</evidence>
<reference evidence="2" key="1">
    <citation type="journal article" date="2010" name="Science">
        <title>Plasticity of animal genome architecture unmasked by rapid evolution of a pelagic tunicate.</title>
        <authorList>
            <person name="Denoeud F."/>
            <person name="Henriet S."/>
            <person name="Mungpakdee S."/>
            <person name="Aury J.M."/>
            <person name="Da Silva C."/>
            <person name="Brinkmann H."/>
            <person name="Mikhaleva J."/>
            <person name="Olsen L.C."/>
            <person name="Jubin C."/>
            <person name="Canestro C."/>
            <person name="Bouquet J.M."/>
            <person name="Danks G."/>
            <person name="Poulain J."/>
            <person name="Campsteijn C."/>
            <person name="Adamski M."/>
            <person name="Cross I."/>
            <person name="Yadetie F."/>
            <person name="Muffato M."/>
            <person name="Louis A."/>
            <person name="Butcher S."/>
            <person name="Tsagkogeorga G."/>
            <person name="Konrad A."/>
            <person name="Singh S."/>
            <person name="Jensen M.F."/>
            <person name="Cong E.H."/>
            <person name="Eikeseth-Otteraa H."/>
            <person name="Noel B."/>
            <person name="Anthouard V."/>
            <person name="Porcel B.M."/>
            <person name="Kachouri-Lafond R."/>
            <person name="Nishino A."/>
            <person name="Ugolini M."/>
            <person name="Chourrout P."/>
            <person name="Nishida H."/>
            <person name="Aasland R."/>
            <person name="Huzurbazar S."/>
            <person name="Westhof E."/>
            <person name="Delsuc F."/>
            <person name="Lehrach H."/>
            <person name="Reinhardt R."/>
            <person name="Weissenbach J."/>
            <person name="Roy S.W."/>
            <person name="Artiguenave F."/>
            <person name="Postlethwait J.H."/>
            <person name="Manak J.R."/>
            <person name="Thompson E.M."/>
            <person name="Jaillon O."/>
            <person name="Du Pasquier L."/>
            <person name="Boudinot P."/>
            <person name="Liberles D.A."/>
            <person name="Volff J.N."/>
            <person name="Philippe H."/>
            <person name="Lenhard B."/>
            <person name="Roest Crollius H."/>
            <person name="Wincker P."/>
            <person name="Chourrout D."/>
        </authorList>
    </citation>
    <scope>NUCLEOTIDE SEQUENCE [LARGE SCALE GENOMIC DNA]</scope>
</reference>
<sequence>MDDDKIELLRLRLGQEEVKDFEKNCVKWVDQALKKLHGEFMNDYAVLDLVVRVINFAKKTNSTQLLSPHILSWVNDILSRIRQASNSDVYLSILLILLSSFGGPCRQVKRKMWLNLATFASSPDNILRMKAATILAAASTKDLFEDLYNEVLIILDQISPLILSKKFERPSERTLGTLNDSLLILNQTYQDDEEVEESAEILHNRLHFTICFLRGHILYHGCVDFPIEEFFALLRQTSVVPGVLKLLSALALSIVKSHSAEMLLANNNVAEVLSSLYASDKVGVADAVEETLLEWINQVGVLGSLHRTKNFERLAEKIFKKLEKPEIKDIALLRSFVTAYGTYIKPALLVDATSTVFRRLVNDSQVNGASETIPELLKIVQELTQLTNSKFPTPLLLARQLARLYLSSRSPVAKEAARSLLNTTTRLQRPFHRFQLVKNDHALQLNLKPTNSEDNDESESLGSISSGLKRLEAKLDKLGTRGVSVLTNGAREEDVEPMEFSLSPQKGVSVRRRSSHGLNEEDCKAKKDSETFNGSDYESDSQNGPKKDTENESSQELSEILAQEAADSGGESLGEDMEEEENAEMESFEVIPSKIRRLEEPPIIISQSSYKFNNAEEKKEMEKSEQVEPNEEVKRLMAMFDTSKTP</sequence>
<gene>
    <name evidence="2" type="ORF">GSOID_T00008128001</name>
</gene>
<proteinExistence type="predicted"/>